<feature type="region of interest" description="Disordered" evidence="1">
    <location>
        <begin position="156"/>
        <end position="185"/>
    </location>
</feature>
<dbReference type="Proteomes" id="UP000290572">
    <property type="component" value="Unassembled WGS sequence"/>
</dbReference>
<dbReference type="EMBL" id="QBIY01012689">
    <property type="protein sequence ID" value="RXN18971.1"/>
    <property type="molecule type" value="Genomic_DNA"/>
</dbReference>
<dbReference type="SUPFAM" id="SSF56672">
    <property type="entry name" value="DNA/RNA polymerases"/>
    <property type="match status" value="1"/>
</dbReference>
<dbReference type="AlphaFoldDB" id="A0A498MDB5"/>
<dbReference type="PANTHER" id="PTHR47027:SF20">
    <property type="entry name" value="REVERSE TRANSCRIPTASE-LIKE PROTEIN WITH RNA-DIRECTED DNA POLYMERASE DOMAIN"/>
    <property type="match status" value="1"/>
</dbReference>
<evidence type="ECO:0000259" key="2">
    <source>
        <dbReference type="Pfam" id="PF00078"/>
    </source>
</evidence>
<organism evidence="3 4">
    <name type="scientific">Labeo rohita</name>
    <name type="common">Indian major carp</name>
    <name type="synonym">Cyprinus rohita</name>
    <dbReference type="NCBI Taxonomy" id="84645"/>
    <lineage>
        <taxon>Eukaryota</taxon>
        <taxon>Metazoa</taxon>
        <taxon>Chordata</taxon>
        <taxon>Craniata</taxon>
        <taxon>Vertebrata</taxon>
        <taxon>Euteleostomi</taxon>
        <taxon>Actinopterygii</taxon>
        <taxon>Neopterygii</taxon>
        <taxon>Teleostei</taxon>
        <taxon>Ostariophysi</taxon>
        <taxon>Cypriniformes</taxon>
        <taxon>Cyprinidae</taxon>
        <taxon>Labeoninae</taxon>
        <taxon>Labeonini</taxon>
        <taxon>Labeo</taxon>
    </lineage>
</organism>
<evidence type="ECO:0000313" key="3">
    <source>
        <dbReference type="EMBL" id="RXN18971.1"/>
    </source>
</evidence>
<name>A0A498MDB5_LABRO</name>
<accession>A0A498MDB5</accession>
<reference evidence="3 4" key="1">
    <citation type="submission" date="2018-03" db="EMBL/GenBank/DDBJ databases">
        <title>Draft genome sequence of Rohu Carp (Labeo rohita).</title>
        <authorList>
            <person name="Das P."/>
            <person name="Kushwaha B."/>
            <person name="Joshi C.G."/>
            <person name="Kumar D."/>
            <person name="Nagpure N.S."/>
            <person name="Sahoo L."/>
            <person name="Das S.P."/>
            <person name="Bit A."/>
            <person name="Patnaik S."/>
            <person name="Meher P.K."/>
            <person name="Jayasankar P."/>
            <person name="Koringa P.G."/>
            <person name="Patel N.V."/>
            <person name="Hinsu A.T."/>
            <person name="Kumar R."/>
            <person name="Pandey M."/>
            <person name="Agarwal S."/>
            <person name="Srivastava S."/>
            <person name="Singh M."/>
            <person name="Iquebal M.A."/>
            <person name="Jaiswal S."/>
            <person name="Angadi U.B."/>
            <person name="Kumar N."/>
            <person name="Raza M."/>
            <person name="Shah T.M."/>
            <person name="Rai A."/>
            <person name="Jena J.K."/>
        </authorList>
    </citation>
    <scope>NUCLEOTIDE SEQUENCE [LARGE SCALE GENOMIC DNA]</scope>
    <source>
        <strain evidence="3">DASCIFA01</strain>
        <tissue evidence="3">Testis</tissue>
    </source>
</reference>
<dbReference type="PANTHER" id="PTHR47027">
    <property type="entry name" value="REVERSE TRANSCRIPTASE DOMAIN-CONTAINING PROTEIN"/>
    <property type="match status" value="1"/>
</dbReference>
<feature type="domain" description="Reverse transcriptase" evidence="2">
    <location>
        <begin position="7"/>
        <end position="141"/>
    </location>
</feature>
<protein>
    <recommendedName>
        <fullName evidence="2">Reverse transcriptase domain-containing protein</fullName>
    </recommendedName>
</protein>
<dbReference type="InterPro" id="IPR000477">
    <property type="entry name" value="RT_dom"/>
</dbReference>
<dbReference type="Pfam" id="PF00078">
    <property type="entry name" value="RVT_1"/>
    <property type="match status" value="1"/>
</dbReference>
<proteinExistence type="predicted"/>
<sequence>MHREQTSREEQAGFRPGRGCCDQIFALRQLVERYIRYGQRTVIAFIDFKSAFNCIDWTALWRTIEADHVPLKIISLLKSAYDGSTSLVRIRNDLSDEFEIKTGVRQGDVASPLLFNIVIDAIMRRAFNGCRGVQFADDQFVTDLMFADDSASLRRMMPKPRTSSMTSPATLDPMASRSVPKRLRS</sequence>
<comment type="caution">
    <text evidence="3">The sequence shown here is derived from an EMBL/GenBank/DDBJ whole genome shotgun (WGS) entry which is preliminary data.</text>
</comment>
<dbReference type="InterPro" id="IPR043502">
    <property type="entry name" value="DNA/RNA_pol_sf"/>
</dbReference>
<gene>
    <name evidence="3" type="ORF">ROHU_007542</name>
</gene>
<evidence type="ECO:0000313" key="4">
    <source>
        <dbReference type="Proteomes" id="UP000290572"/>
    </source>
</evidence>
<evidence type="ECO:0000256" key="1">
    <source>
        <dbReference type="SAM" id="MobiDB-lite"/>
    </source>
</evidence>
<keyword evidence="4" id="KW-1185">Reference proteome</keyword>